<dbReference type="eggNOG" id="COG2327">
    <property type="taxonomic scope" value="Bacteria"/>
</dbReference>
<dbReference type="HOGENOM" id="CLU_723033_0_0_9"/>
<sequence>MNGKKIALHGSYYFHNFGDMLMLDMMNKWIKEHNTQNKVYLPFAKNDVTNTIGADGEGVNSLLKSDALIYGGGGYLGEPPSKKYLWGLRAAIRHTPPGNILKYRKKPYAIIGVGVGPLSNPITRKAFTNICSNASLLAVRDEESKNYLIDYGLDESKVIQTSDMVMQLSMDFIANNDIDKATKDLDDLDRPIKLGIHLGANPYPEKTELLKDEIINFAKKNRDVGLVLLRDGLGPHPQVAHDIKNELPEQTLLISYNNHWYFSAILGLIDYVVTTKLHVGITATALGKVAVSFYAHGKTPRFYKQIDALDRCMPLNSIRKGEAQELIQKCLFNLPNIYKRPTEIVNGAEKNKKLLFQFLDTLDG</sequence>
<protein>
    <recommendedName>
        <fullName evidence="1">Polysaccharide pyruvyl transferase domain-containing protein</fullName>
    </recommendedName>
</protein>
<dbReference type="SUPFAM" id="SSF53756">
    <property type="entry name" value="UDP-Glycosyltransferase/glycogen phosphorylase"/>
    <property type="match status" value="1"/>
</dbReference>
<accession>D3G091</accession>
<dbReference type="Pfam" id="PF04230">
    <property type="entry name" value="PS_pyruv_trans"/>
    <property type="match status" value="1"/>
</dbReference>
<feature type="domain" description="Polysaccharide pyruvyl transferase" evidence="1">
    <location>
        <begin position="16"/>
        <end position="294"/>
    </location>
</feature>
<evidence type="ECO:0000259" key="1">
    <source>
        <dbReference type="Pfam" id="PF04230"/>
    </source>
</evidence>
<dbReference type="PANTHER" id="PTHR36836">
    <property type="entry name" value="COLANIC ACID BIOSYNTHESIS PROTEIN WCAK"/>
    <property type="match status" value="1"/>
</dbReference>
<dbReference type="Proteomes" id="UP000001544">
    <property type="component" value="Chromosome"/>
</dbReference>
<dbReference type="RefSeq" id="WP_012960639.1">
    <property type="nucleotide sequence ID" value="NC_013791.2"/>
</dbReference>
<dbReference type="KEGG" id="bpf:BpOF4_06540"/>
<organism evidence="2 3">
    <name type="scientific">Alkalihalophilus pseudofirmus (strain ATCC BAA-2126 / JCM 17055 / OF4)</name>
    <name type="common">Bacillus pseudofirmus</name>
    <dbReference type="NCBI Taxonomy" id="398511"/>
    <lineage>
        <taxon>Bacteria</taxon>
        <taxon>Bacillati</taxon>
        <taxon>Bacillota</taxon>
        <taxon>Bacilli</taxon>
        <taxon>Bacillales</taxon>
        <taxon>Bacillaceae</taxon>
        <taxon>Alkalihalophilus</taxon>
    </lineage>
</organism>
<keyword evidence="3" id="KW-1185">Reference proteome</keyword>
<dbReference type="InterPro" id="IPR007345">
    <property type="entry name" value="Polysacch_pyruvyl_Trfase"/>
</dbReference>
<gene>
    <name evidence="2" type="ordered locus">BpOF4_06540</name>
</gene>
<dbReference type="EMBL" id="CP001878">
    <property type="protein sequence ID" value="ADC49366.1"/>
    <property type="molecule type" value="Genomic_DNA"/>
</dbReference>
<name>D3G091_ALKPO</name>
<reference evidence="2 3" key="1">
    <citation type="journal article" date="2011" name="Environ. Microbiol.">
        <title>Genome of alkaliphilic Bacillus pseudofirmus OF4 reveals adaptations that support the ability to grow in an external pH range from 7.5 to 11.4.</title>
        <authorList>
            <person name="Janto B."/>
            <person name="Ahmed A."/>
            <person name="Ito M."/>
            <person name="Liu J."/>
            <person name="Hicks D.B."/>
            <person name="Pagni S."/>
            <person name="Fackelmayer O.J."/>
            <person name="Smith T.A."/>
            <person name="Earl J."/>
            <person name="Elbourne L.D."/>
            <person name="Hassan K."/>
            <person name="Paulsen I.T."/>
            <person name="Kolsto A.B."/>
            <person name="Tourasse N.J."/>
            <person name="Ehrlich G.D."/>
            <person name="Boissy R."/>
            <person name="Ivey D.M."/>
            <person name="Li G."/>
            <person name="Xue Y."/>
            <person name="Ma Y."/>
            <person name="Hu F.Z."/>
            <person name="Krulwich T.A."/>
        </authorList>
    </citation>
    <scope>NUCLEOTIDE SEQUENCE [LARGE SCALE GENOMIC DNA]</scope>
    <source>
        <strain evidence="3">ATCC BAA-2126 / JCM 17055 / OF4</strain>
    </source>
</reference>
<dbReference type="STRING" id="398511.BpOF4_06540"/>
<proteinExistence type="predicted"/>
<evidence type="ECO:0000313" key="3">
    <source>
        <dbReference type="Proteomes" id="UP000001544"/>
    </source>
</evidence>
<evidence type="ECO:0000313" key="2">
    <source>
        <dbReference type="EMBL" id="ADC49366.1"/>
    </source>
</evidence>
<dbReference type="AlphaFoldDB" id="D3G091"/>
<dbReference type="PANTHER" id="PTHR36836:SF1">
    <property type="entry name" value="COLANIC ACID BIOSYNTHESIS PROTEIN WCAK"/>
    <property type="match status" value="1"/>
</dbReference>